<accession>A0A411Z1I5</accession>
<evidence type="ECO:0000313" key="3">
    <source>
        <dbReference type="Proteomes" id="UP000284547"/>
    </source>
</evidence>
<dbReference type="InterPro" id="IPR005534">
    <property type="entry name" value="Curli_assmbl/transp-comp_CsgG"/>
</dbReference>
<dbReference type="AlphaFoldDB" id="A0A411Z1I5"/>
<proteinExistence type="predicted"/>
<comment type="caution">
    <text evidence="2">The sequence shown here is derived from an EMBL/GenBank/DDBJ whole genome shotgun (WGS) entry which is preliminary data.</text>
</comment>
<dbReference type="Proteomes" id="UP000284547">
    <property type="component" value="Unassembled WGS sequence"/>
</dbReference>
<name>A0A411Z1I5_9RHOB</name>
<sequence>MMAGVGFHVCAVMTLSMLMGCSSIEGFSPSTKNMTLPKGPPIEDVVTPFDEALSCIRGKIDPSISFAVGQVIDATGKESYAEGGSGKMLSQGAGEMVQTALFRAGVTVVNRRDPNIPIVETQWGIRDIKQQIPVNFYISGSINSLDFIPGGGLEVDIAGIGAKHRQNRILIALDLSLTDAFTGRIIANVPLQKQIFTSQDVVGTDRFFDTTLVSLSAGGMRREAAHFAMRQMLNFATLELIGQLVPDADYLPCKAKVDGINGSVSSNASHSAGAKDIAALMAKTVERNVEAPLQTMQAVQTPPQSQAPAAAPAQSVEISPEMRKIMERTTSFAGRAIVSAQASRKATQPGEAADHIKQAM</sequence>
<keyword evidence="3" id="KW-1185">Reference proteome</keyword>
<organism evidence="2 3">
    <name type="scientific">Pseudotabrizicola alkalilacus</name>
    <dbReference type="NCBI Taxonomy" id="2305252"/>
    <lineage>
        <taxon>Bacteria</taxon>
        <taxon>Pseudomonadati</taxon>
        <taxon>Pseudomonadota</taxon>
        <taxon>Alphaproteobacteria</taxon>
        <taxon>Rhodobacterales</taxon>
        <taxon>Paracoccaceae</taxon>
        <taxon>Pseudotabrizicola</taxon>
    </lineage>
</organism>
<reference evidence="2 3" key="1">
    <citation type="submission" date="2018-08" db="EMBL/GenBank/DDBJ databases">
        <title>Flavobacterium tibetense sp. nov., isolated from a wetland YonghuCo on Tibetan Plateau.</title>
        <authorList>
            <person name="Phurbu D."/>
            <person name="Lu H."/>
            <person name="Xing P."/>
        </authorList>
    </citation>
    <scope>NUCLEOTIDE SEQUENCE [LARGE SCALE GENOMIC DNA]</scope>
    <source>
        <strain evidence="2 3">DJC</strain>
    </source>
</reference>
<feature type="region of interest" description="Disordered" evidence="1">
    <location>
        <begin position="340"/>
        <end position="360"/>
    </location>
</feature>
<evidence type="ECO:0000256" key="1">
    <source>
        <dbReference type="SAM" id="MobiDB-lite"/>
    </source>
</evidence>
<evidence type="ECO:0000313" key="2">
    <source>
        <dbReference type="EMBL" id="RGP36923.1"/>
    </source>
</evidence>
<dbReference type="Pfam" id="PF03783">
    <property type="entry name" value="CsgG"/>
    <property type="match status" value="1"/>
</dbReference>
<gene>
    <name evidence="2" type="ORF">D1012_12280</name>
</gene>
<dbReference type="GO" id="GO:0030288">
    <property type="term" value="C:outer membrane-bounded periplasmic space"/>
    <property type="evidence" value="ECO:0007669"/>
    <property type="project" value="InterPro"/>
</dbReference>
<dbReference type="Gene3D" id="3.40.50.10610">
    <property type="entry name" value="ABC-type transport auxiliary lipoprotein component"/>
    <property type="match status" value="1"/>
</dbReference>
<protein>
    <submittedName>
        <fullName evidence="2">HfaB protein</fullName>
    </submittedName>
</protein>
<dbReference type="EMBL" id="QWEY01000006">
    <property type="protein sequence ID" value="RGP36923.1"/>
    <property type="molecule type" value="Genomic_DNA"/>
</dbReference>